<sequence length="254" mass="27334">MVALLSLKQIKKSYGPIEALKGVDLDLYSGEILALVGDNGAGKSTLIKVLSGAITPDSGEIALEGKVVQFPDPKASTRHGLATVYQDLALCENLDVVSNLFLGHEELFKFKFPHILASLKMQRMAIDLLSSLSIKLPSIRSRVEQLSGGQRQAVAIARSLARDPRIVLLDEPTAALGAAQRRDLLQLMRTLRDRGLGVIFITHNLNEVLEVADRVLVLRQGSNISVAPIKQITEASLIAVITGISDDLTAKVGA</sequence>
<accession>A0A6J6QG04</accession>
<dbReference type="InterPro" id="IPR017871">
    <property type="entry name" value="ABC_transporter-like_CS"/>
</dbReference>
<dbReference type="SUPFAM" id="SSF52540">
    <property type="entry name" value="P-loop containing nucleoside triphosphate hydrolases"/>
    <property type="match status" value="1"/>
</dbReference>
<dbReference type="CDD" id="cd03216">
    <property type="entry name" value="ABC_Carb_Monos_I"/>
    <property type="match status" value="1"/>
</dbReference>
<evidence type="ECO:0000259" key="3">
    <source>
        <dbReference type="PROSITE" id="PS50893"/>
    </source>
</evidence>
<proteinExistence type="predicted"/>
<dbReference type="PROSITE" id="PS00211">
    <property type="entry name" value="ABC_TRANSPORTER_1"/>
    <property type="match status" value="1"/>
</dbReference>
<gene>
    <name evidence="4" type="ORF">UFOPK2598_00925</name>
</gene>
<feature type="domain" description="ABC transporter" evidence="3">
    <location>
        <begin position="5"/>
        <end position="245"/>
    </location>
</feature>
<dbReference type="SMART" id="SM00382">
    <property type="entry name" value="AAA"/>
    <property type="match status" value="1"/>
</dbReference>
<evidence type="ECO:0000256" key="2">
    <source>
        <dbReference type="ARBA" id="ARBA00022840"/>
    </source>
</evidence>
<dbReference type="PANTHER" id="PTHR43790">
    <property type="entry name" value="CARBOHYDRATE TRANSPORT ATP-BINDING PROTEIN MG119-RELATED"/>
    <property type="match status" value="1"/>
</dbReference>
<dbReference type="GO" id="GO:0005524">
    <property type="term" value="F:ATP binding"/>
    <property type="evidence" value="ECO:0007669"/>
    <property type="project" value="UniProtKB-KW"/>
</dbReference>
<dbReference type="AlphaFoldDB" id="A0A6J6QG04"/>
<dbReference type="GO" id="GO:0016887">
    <property type="term" value="F:ATP hydrolysis activity"/>
    <property type="evidence" value="ECO:0007669"/>
    <property type="project" value="InterPro"/>
</dbReference>
<evidence type="ECO:0000256" key="1">
    <source>
        <dbReference type="ARBA" id="ARBA00022741"/>
    </source>
</evidence>
<dbReference type="PANTHER" id="PTHR43790:SF8">
    <property type="entry name" value="SUGAR ABC TRANSPORTER ATP-BINDING PROTEIN"/>
    <property type="match status" value="1"/>
</dbReference>
<dbReference type="InterPro" id="IPR027417">
    <property type="entry name" value="P-loop_NTPase"/>
</dbReference>
<dbReference type="InterPro" id="IPR003593">
    <property type="entry name" value="AAA+_ATPase"/>
</dbReference>
<keyword evidence="1" id="KW-0547">Nucleotide-binding</keyword>
<dbReference type="Pfam" id="PF00005">
    <property type="entry name" value="ABC_tran"/>
    <property type="match status" value="1"/>
</dbReference>
<evidence type="ECO:0000313" key="4">
    <source>
        <dbReference type="EMBL" id="CAB4707758.1"/>
    </source>
</evidence>
<name>A0A6J6QG04_9ZZZZ</name>
<dbReference type="EMBL" id="CAEZXV010000106">
    <property type="protein sequence ID" value="CAB4707758.1"/>
    <property type="molecule type" value="Genomic_DNA"/>
</dbReference>
<keyword evidence="2" id="KW-0067">ATP-binding</keyword>
<dbReference type="InterPro" id="IPR050107">
    <property type="entry name" value="ABC_carbohydrate_import_ATPase"/>
</dbReference>
<dbReference type="Gene3D" id="3.40.50.300">
    <property type="entry name" value="P-loop containing nucleotide triphosphate hydrolases"/>
    <property type="match status" value="1"/>
</dbReference>
<organism evidence="4">
    <name type="scientific">freshwater metagenome</name>
    <dbReference type="NCBI Taxonomy" id="449393"/>
    <lineage>
        <taxon>unclassified sequences</taxon>
        <taxon>metagenomes</taxon>
        <taxon>ecological metagenomes</taxon>
    </lineage>
</organism>
<protein>
    <submittedName>
        <fullName evidence="4">Unannotated protein</fullName>
    </submittedName>
</protein>
<dbReference type="InterPro" id="IPR003439">
    <property type="entry name" value="ABC_transporter-like_ATP-bd"/>
</dbReference>
<reference evidence="4" key="1">
    <citation type="submission" date="2020-05" db="EMBL/GenBank/DDBJ databases">
        <authorList>
            <person name="Chiriac C."/>
            <person name="Salcher M."/>
            <person name="Ghai R."/>
            <person name="Kavagutti S V."/>
        </authorList>
    </citation>
    <scope>NUCLEOTIDE SEQUENCE</scope>
</reference>
<dbReference type="PROSITE" id="PS50893">
    <property type="entry name" value="ABC_TRANSPORTER_2"/>
    <property type="match status" value="1"/>
</dbReference>